<gene>
    <name evidence="2" type="ORF">KFE25_006706</name>
</gene>
<dbReference type="CDD" id="cd20265">
    <property type="entry name" value="Complex1_LYR_ETFRF1_LYRM5"/>
    <property type="match status" value="1"/>
</dbReference>
<dbReference type="GO" id="GO:0005739">
    <property type="term" value="C:mitochondrion"/>
    <property type="evidence" value="ECO:0007669"/>
    <property type="project" value="TreeGrafter"/>
</dbReference>
<accession>A0A8J5XPH7</accession>
<evidence type="ECO:0000313" key="2">
    <source>
        <dbReference type="EMBL" id="KAG8467654.1"/>
    </source>
</evidence>
<dbReference type="OMA" id="RAMNQRY"/>
<protein>
    <submittedName>
        <fullName evidence="2">Uncharacterized protein</fullName>
    </submittedName>
</protein>
<proteinExistence type="inferred from homology"/>
<evidence type="ECO:0000313" key="3">
    <source>
        <dbReference type="Proteomes" id="UP000751190"/>
    </source>
</evidence>
<dbReference type="Proteomes" id="UP000751190">
    <property type="component" value="Unassembled WGS sequence"/>
</dbReference>
<name>A0A8J5XPH7_DIALT</name>
<evidence type="ECO:0000256" key="1">
    <source>
        <dbReference type="ARBA" id="ARBA00009508"/>
    </source>
</evidence>
<dbReference type="OrthoDB" id="10258445at2759"/>
<keyword evidence="3" id="KW-1185">Reference proteome</keyword>
<dbReference type="PANTHER" id="PTHR21024:SF0">
    <property type="entry name" value="ELECTRON TRANSFER FLAVOPROTEIN REGULATORY FACTOR 1"/>
    <property type="match status" value="1"/>
</dbReference>
<dbReference type="GO" id="GO:0090324">
    <property type="term" value="P:negative regulation of oxidative phosphorylation"/>
    <property type="evidence" value="ECO:0007669"/>
    <property type="project" value="InterPro"/>
</dbReference>
<sequence>MHPLVRDLYKRFLLVGKDYPGGLALVRRKAKEALRNQAHLQDELEIKRAVARGRWMVRELQGIIKLKKYREMKKRYSSP</sequence>
<comment type="caution">
    <text evidence="2">The sequence shown here is derived from an EMBL/GenBank/DDBJ whole genome shotgun (WGS) entry which is preliminary data.</text>
</comment>
<dbReference type="InterPro" id="IPR052000">
    <property type="entry name" value="ETFRF1"/>
</dbReference>
<dbReference type="InterPro" id="IPR045296">
    <property type="entry name" value="Complex1_LYR_ETFRF1_LYRM5"/>
</dbReference>
<dbReference type="GO" id="GO:0022904">
    <property type="term" value="P:respiratory electron transport chain"/>
    <property type="evidence" value="ECO:0007669"/>
    <property type="project" value="TreeGrafter"/>
</dbReference>
<dbReference type="EMBL" id="JAGTXO010000005">
    <property type="protein sequence ID" value="KAG8467654.1"/>
    <property type="molecule type" value="Genomic_DNA"/>
</dbReference>
<comment type="similarity">
    <text evidence="1">Belongs to the complex I LYR family.</text>
</comment>
<organism evidence="2 3">
    <name type="scientific">Diacronema lutheri</name>
    <name type="common">Unicellular marine alga</name>
    <name type="synonym">Monochrysis lutheri</name>
    <dbReference type="NCBI Taxonomy" id="2081491"/>
    <lineage>
        <taxon>Eukaryota</taxon>
        <taxon>Haptista</taxon>
        <taxon>Haptophyta</taxon>
        <taxon>Pavlovophyceae</taxon>
        <taxon>Pavlovales</taxon>
        <taxon>Pavlovaceae</taxon>
        <taxon>Diacronema</taxon>
    </lineage>
</organism>
<dbReference type="Pfam" id="PF13233">
    <property type="entry name" value="Complex1_LYR_2"/>
    <property type="match status" value="1"/>
</dbReference>
<dbReference type="PANTHER" id="PTHR21024">
    <property type="entry name" value="GROWTH HORMONE-INDUCIBLE SOLUBLE PROTEIN-RELATED"/>
    <property type="match status" value="1"/>
</dbReference>
<dbReference type="AlphaFoldDB" id="A0A8J5XPH7"/>
<reference evidence="2" key="1">
    <citation type="submission" date="2021-05" db="EMBL/GenBank/DDBJ databases">
        <title>The genome of the haptophyte Pavlova lutheri (Diacronema luteri, Pavlovales) - a model for lipid biosynthesis in eukaryotic algae.</title>
        <authorList>
            <person name="Hulatt C.J."/>
            <person name="Posewitz M.C."/>
        </authorList>
    </citation>
    <scope>NUCLEOTIDE SEQUENCE</scope>
    <source>
        <strain evidence="2">NIVA-4/92</strain>
    </source>
</reference>